<dbReference type="VEuPathDB" id="FungiDB:YALI1_C00098g"/>
<gene>
    <name evidence="1" type="ORF">YALI1_C00098g</name>
</gene>
<evidence type="ECO:0000313" key="2">
    <source>
        <dbReference type="Proteomes" id="UP000182444"/>
    </source>
</evidence>
<name>A0A1D8N905_YARLL</name>
<evidence type="ECO:0000313" key="1">
    <source>
        <dbReference type="EMBL" id="AOW02125.1"/>
    </source>
</evidence>
<protein>
    <submittedName>
        <fullName evidence="1">Uncharacterized protein</fullName>
    </submittedName>
</protein>
<dbReference type="EMBL" id="CP017555">
    <property type="protein sequence ID" value="AOW02125.1"/>
    <property type="molecule type" value="Genomic_DNA"/>
</dbReference>
<sequence length="73" mass="7864">MTSQPVSSRALLTRDPMISHQLSATIKHHSTPVPFHSSTHHSTVCTVCTCCSALFIKLREVSTKSTGKQGSSP</sequence>
<dbReference type="Proteomes" id="UP000182444">
    <property type="component" value="Chromosome 1C"/>
</dbReference>
<reference evidence="1 2" key="1">
    <citation type="journal article" date="2016" name="PLoS ONE">
        <title>Sequence Assembly of Yarrowia lipolytica Strain W29/CLIB89 Shows Transposable Element Diversity.</title>
        <authorList>
            <person name="Magnan C."/>
            <person name="Yu J."/>
            <person name="Chang I."/>
            <person name="Jahn E."/>
            <person name="Kanomata Y."/>
            <person name="Wu J."/>
            <person name="Zeller M."/>
            <person name="Oakes M."/>
            <person name="Baldi P."/>
            <person name="Sandmeyer S."/>
        </authorList>
    </citation>
    <scope>NUCLEOTIDE SEQUENCE [LARGE SCALE GENOMIC DNA]</scope>
    <source>
        <strain evidence="2">CLIB89(W29)</strain>
    </source>
</reference>
<proteinExistence type="predicted"/>
<dbReference type="AlphaFoldDB" id="A0A1D8N905"/>
<accession>A0A1D8N905</accession>
<dbReference type="GeneID" id="94582798"/>
<organism evidence="1 2">
    <name type="scientific">Yarrowia lipolytica</name>
    <name type="common">Candida lipolytica</name>
    <dbReference type="NCBI Taxonomy" id="4952"/>
    <lineage>
        <taxon>Eukaryota</taxon>
        <taxon>Fungi</taxon>
        <taxon>Dikarya</taxon>
        <taxon>Ascomycota</taxon>
        <taxon>Saccharomycotina</taxon>
        <taxon>Dipodascomycetes</taxon>
        <taxon>Dipodascales</taxon>
        <taxon>Dipodascales incertae sedis</taxon>
        <taxon>Yarrowia</taxon>
    </lineage>
</organism>
<dbReference type="RefSeq" id="XP_068138257.1">
    <property type="nucleotide sequence ID" value="XM_068282156.1"/>
</dbReference>